<dbReference type="AlphaFoldDB" id="A0A9Q3HQY6"/>
<name>A0A9Q3HQY6_9BASI</name>
<evidence type="ECO:0000259" key="1">
    <source>
        <dbReference type="Pfam" id="PF07727"/>
    </source>
</evidence>
<evidence type="ECO:0000313" key="2">
    <source>
        <dbReference type="EMBL" id="MBW0514556.1"/>
    </source>
</evidence>
<dbReference type="InterPro" id="IPR043502">
    <property type="entry name" value="DNA/RNA_pol_sf"/>
</dbReference>
<dbReference type="InterPro" id="IPR013103">
    <property type="entry name" value="RVT_2"/>
</dbReference>
<keyword evidence="3" id="KW-1185">Reference proteome</keyword>
<organism evidence="2 3">
    <name type="scientific">Austropuccinia psidii MF-1</name>
    <dbReference type="NCBI Taxonomy" id="1389203"/>
    <lineage>
        <taxon>Eukaryota</taxon>
        <taxon>Fungi</taxon>
        <taxon>Dikarya</taxon>
        <taxon>Basidiomycota</taxon>
        <taxon>Pucciniomycotina</taxon>
        <taxon>Pucciniomycetes</taxon>
        <taxon>Pucciniales</taxon>
        <taxon>Sphaerophragmiaceae</taxon>
        <taxon>Austropuccinia</taxon>
    </lineage>
</organism>
<feature type="domain" description="Reverse transcriptase Ty1/copia-type" evidence="1">
    <location>
        <begin position="30"/>
        <end position="204"/>
    </location>
</feature>
<reference evidence="2" key="1">
    <citation type="submission" date="2021-03" db="EMBL/GenBank/DDBJ databases">
        <title>Draft genome sequence of rust myrtle Austropuccinia psidii MF-1, a brazilian biotype.</title>
        <authorList>
            <person name="Quecine M.C."/>
            <person name="Pachon D.M.R."/>
            <person name="Bonatelli M.L."/>
            <person name="Correr F.H."/>
            <person name="Franceschini L.M."/>
            <person name="Leite T.F."/>
            <person name="Margarido G.R.A."/>
            <person name="Almeida C.A."/>
            <person name="Ferrarezi J.A."/>
            <person name="Labate C.A."/>
        </authorList>
    </citation>
    <scope>NUCLEOTIDE SEQUENCE</scope>
    <source>
        <strain evidence="2">MF-1</strain>
    </source>
</reference>
<protein>
    <recommendedName>
        <fullName evidence="1">Reverse transcriptase Ty1/copia-type domain-containing protein</fullName>
    </recommendedName>
</protein>
<gene>
    <name evidence="2" type="ORF">O181_054271</name>
</gene>
<dbReference type="Proteomes" id="UP000765509">
    <property type="component" value="Unassembled WGS sequence"/>
</dbReference>
<comment type="caution">
    <text evidence="2">The sequence shown here is derived from an EMBL/GenBank/DDBJ whole genome shotgun (WGS) entry which is preliminary data.</text>
</comment>
<proteinExistence type="predicted"/>
<dbReference type="PANTHER" id="PTHR11439:SF486">
    <property type="entry name" value="RLK (RECEPTOR-LIKE KINASE) PROTEIN, PUTATIVE-RELATED"/>
    <property type="match status" value="1"/>
</dbReference>
<dbReference type="PANTHER" id="PTHR11439">
    <property type="entry name" value="GAG-POL-RELATED RETROTRANSPOSON"/>
    <property type="match status" value="1"/>
</dbReference>
<accession>A0A9Q3HQY6</accession>
<dbReference type="OrthoDB" id="2787706at2759"/>
<sequence>MKRYPLRRKSRTPRWKEAMDREFNSLTSKNTGTLVPSPRTDKTIGGMWRLVRKQNEFREVLKYKARWFCFGNHQENQVNYFDTYSAVAHTESFKVLLSILVNRRYSAYQFDLETAFLYGEMDAPNYVAQVAKYEVLGKKDCVWKLNKSLYGTKQAPQQWKAHLVKTLNTLGLTSKDTDECLFTNHDRIQFLHIHVDDGFIVAKKNPTQHLGYTLIWQSDGTIILHQHDFCTKILNELNMTLSTSIKTPAPASIHNVVAQTSTPFSKKTMQKAIGMLNYLALHTRPDIMFTTNLLSQFVSEPTMSHWNLVKHLLCYLNGTQVLGIHYTKAQ</sequence>
<evidence type="ECO:0000313" key="3">
    <source>
        <dbReference type="Proteomes" id="UP000765509"/>
    </source>
</evidence>
<dbReference type="SUPFAM" id="SSF56672">
    <property type="entry name" value="DNA/RNA polymerases"/>
    <property type="match status" value="1"/>
</dbReference>
<dbReference type="Pfam" id="PF07727">
    <property type="entry name" value="RVT_2"/>
    <property type="match status" value="1"/>
</dbReference>
<dbReference type="EMBL" id="AVOT02024084">
    <property type="protein sequence ID" value="MBW0514556.1"/>
    <property type="molecule type" value="Genomic_DNA"/>
</dbReference>